<dbReference type="EMBL" id="JAAXKZ010000030">
    <property type="protein sequence ID" value="NMH92038.1"/>
    <property type="molecule type" value="Genomic_DNA"/>
</dbReference>
<keyword evidence="4" id="KW-1185">Reference proteome</keyword>
<name>A0A848DH79_9PSEU</name>
<dbReference type="AlphaFoldDB" id="A0A848DH79"/>
<gene>
    <name evidence="3" type="ORF">HF519_10740</name>
</gene>
<evidence type="ECO:0000256" key="2">
    <source>
        <dbReference type="SAM" id="Phobius"/>
    </source>
</evidence>
<keyword evidence="2" id="KW-0472">Membrane</keyword>
<keyword evidence="2" id="KW-1133">Transmembrane helix</keyword>
<protein>
    <submittedName>
        <fullName evidence="3">Uncharacterized protein</fullName>
    </submittedName>
</protein>
<reference evidence="3 4" key="1">
    <citation type="submission" date="2020-04" db="EMBL/GenBank/DDBJ databases">
        <authorList>
            <person name="Klaysubun C."/>
            <person name="Duangmal K."/>
            <person name="Lipun K."/>
        </authorList>
    </citation>
    <scope>NUCLEOTIDE SEQUENCE [LARGE SCALE GENOMIC DNA]</scope>
    <source>
        <strain evidence="3 4">DSM 45300</strain>
    </source>
</reference>
<keyword evidence="2" id="KW-0812">Transmembrane</keyword>
<proteinExistence type="predicted"/>
<evidence type="ECO:0000256" key="1">
    <source>
        <dbReference type="SAM" id="MobiDB-lite"/>
    </source>
</evidence>
<feature type="compositionally biased region" description="Polar residues" evidence="1">
    <location>
        <begin position="117"/>
        <end position="133"/>
    </location>
</feature>
<evidence type="ECO:0000313" key="4">
    <source>
        <dbReference type="Proteomes" id="UP000586918"/>
    </source>
</evidence>
<accession>A0A848DH79</accession>
<sequence>MLIGELAFGAGTGRDGQVKAGVLVGSLLTALFAIVLLRIRNRHDRRLCAEEARDADAVPDIYASGDARLTPQPAARTVPAELSAVVRARRLRDELLPGAIRVDGRVRISQPGEPMQGGSSSGQPCRESSLSGR</sequence>
<comment type="caution">
    <text evidence="3">The sequence shown here is derived from an EMBL/GenBank/DDBJ whole genome shotgun (WGS) entry which is preliminary data.</text>
</comment>
<organism evidence="3 4">
    <name type="scientific">Pseudonocardia bannensis</name>
    <dbReference type="NCBI Taxonomy" id="630973"/>
    <lineage>
        <taxon>Bacteria</taxon>
        <taxon>Bacillati</taxon>
        <taxon>Actinomycetota</taxon>
        <taxon>Actinomycetes</taxon>
        <taxon>Pseudonocardiales</taxon>
        <taxon>Pseudonocardiaceae</taxon>
        <taxon>Pseudonocardia</taxon>
    </lineage>
</organism>
<feature type="transmembrane region" description="Helical" evidence="2">
    <location>
        <begin position="20"/>
        <end position="37"/>
    </location>
</feature>
<dbReference type="Proteomes" id="UP000586918">
    <property type="component" value="Unassembled WGS sequence"/>
</dbReference>
<evidence type="ECO:0000313" key="3">
    <source>
        <dbReference type="EMBL" id="NMH92038.1"/>
    </source>
</evidence>
<feature type="region of interest" description="Disordered" evidence="1">
    <location>
        <begin position="106"/>
        <end position="133"/>
    </location>
</feature>